<dbReference type="InterPro" id="IPR001466">
    <property type="entry name" value="Beta-lactam-related"/>
</dbReference>
<evidence type="ECO:0000313" key="2">
    <source>
        <dbReference type="EMBL" id="MVM31785.1"/>
    </source>
</evidence>
<proteinExistence type="predicted"/>
<dbReference type="Proteomes" id="UP000436006">
    <property type="component" value="Unassembled WGS sequence"/>
</dbReference>
<comment type="caution">
    <text evidence="2">The sequence shown here is derived from an EMBL/GenBank/DDBJ whole genome shotgun (WGS) entry which is preliminary data.</text>
</comment>
<reference evidence="2 3" key="1">
    <citation type="submission" date="2019-12" db="EMBL/GenBank/DDBJ databases">
        <title>Spirosoma sp. HMF4905 genome sequencing and assembly.</title>
        <authorList>
            <person name="Kang H."/>
            <person name="Cha I."/>
            <person name="Kim H."/>
            <person name="Joh K."/>
        </authorList>
    </citation>
    <scope>NUCLEOTIDE SEQUENCE [LARGE SCALE GENOMIC DNA]</scope>
    <source>
        <strain evidence="2 3">HMF4905</strain>
    </source>
</reference>
<dbReference type="Pfam" id="PF00144">
    <property type="entry name" value="Beta-lactamase"/>
    <property type="match status" value="1"/>
</dbReference>
<sequence length="364" mass="40256">MRLFIFLLLTALNFQHVNGQANRKGDVYAKAIQQAKRFVDSLRQKQDIPGISVCVGTKDKILWAAGFGLADVENKVPITTESKFRIGSVSKSLTSVALGKLIEEGKLDLDASINQYVPNFPQKKFPITSRQLATHTAGIRHYGPNDPLNCLKRYETVQDGLVIFSQDTLLFRPGTAYNYSTYGYNLLSAVIEGVSHSDFLSYMQTAVFTPLGMSHTSPDYSEHIIPNRVRFYEHTKTQVVNAAQVDNSYKWAGGGFLSTPSDLVVFGSSLLAGKGLKKETVTLLFTPQLLENGKNTYYGFGWRVGTDSKGRKIIHHGGTIDGGRTFLMLYPDDNLVVAIAANMQQGVTINVSEVEAIAQYFLHK</sequence>
<dbReference type="PANTHER" id="PTHR46520:SF1">
    <property type="entry name" value="SERINE BETA-LACTAMASE-LIKE PROTEIN LACTB, MITOCHONDRIAL"/>
    <property type="match status" value="1"/>
</dbReference>
<evidence type="ECO:0000313" key="3">
    <source>
        <dbReference type="Proteomes" id="UP000436006"/>
    </source>
</evidence>
<dbReference type="EMBL" id="WPIN01000006">
    <property type="protein sequence ID" value="MVM31785.1"/>
    <property type="molecule type" value="Genomic_DNA"/>
</dbReference>
<dbReference type="PANTHER" id="PTHR46520">
    <property type="entry name" value="SERINE BETA-LACTAMASE-LIKE PROTEIN LACTB, MITOCHONDRIAL"/>
    <property type="match status" value="1"/>
</dbReference>
<gene>
    <name evidence="2" type="ORF">GO755_17185</name>
</gene>
<dbReference type="GO" id="GO:0006508">
    <property type="term" value="P:proteolysis"/>
    <property type="evidence" value="ECO:0007669"/>
    <property type="project" value="TreeGrafter"/>
</dbReference>
<dbReference type="SUPFAM" id="SSF56601">
    <property type="entry name" value="beta-lactamase/transpeptidase-like"/>
    <property type="match status" value="1"/>
</dbReference>
<accession>A0A7K1SDC0</accession>
<dbReference type="GO" id="GO:0019216">
    <property type="term" value="P:regulation of lipid metabolic process"/>
    <property type="evidence" value="ECO:0007669"/>
    <property type="project" value="TreeGrafter"/>
</dbReference>
<dbReference type="InterPro" id="IPR052794">
    <property type="entry name" value="Mito_Ser_Protease_LACTB"/>
</dbReference>
<keyword evidence="3" id="KW-1185">Reference proteome</keyword>
<protein>
    <submittedName>
        <fullName evidence="2">Serine hydrolase</fullName>
    </submittedName>
</protein>
<dbReference type="AlphaFoldDB" id="A0A7K1SDC0"/>
<dbReference type="RefSeq" id="WP_157586425.1">
    <property type="nucleotide sequence ID" value="NZ_WPIN01000006.1"/>
</dbReference>
<evidence type="ECO:0000259" key="1">
    <source>
        <dbReference type="Pfam" id="PF00144"/>
    </source>
</evidence>
<keyword evidence="2" id="KW-0378">Hydrolase</keyword>
<feature type="domain" description="Beta-lactamase-related" evidence="1">
    <location>
        <begin position="36"/>
        <end position="348"/>
    </location>
</feature>
<dbReference type="InterPro" id="IPR012338">
    <property type="entry name" value="Beta-lactam/transpept-like"/>
</dbReference>
<name>A0A7K1SDC0_9BACT</name>
<organism evidence="2 3">
    <name type="scientific">Spirosoma arboris</name>
    <dbReference type="NCBI Taxonomy" id="2682092"/>
    <lineage>
        <taxon>Bacteria</taxon>
        <taxon>Pseudomonadati</taxon>
        <taxon>Bacteroidota</taxon>
        <taxon>Cytophagia</taxon>
        <taxon>Cytophagales</taxon>
        <taxon>Cytophagaceae</taxon>
        <taxon>Spirosoma</taxon>
    </lineage>
</organism>
<dbReference type="Gene3D" id="3.40.710.10">
    <property type="entry name" value="DD-peptidase/beta-lactamase superfamily"/>
    <property type="match status" value="1"/>
</dbReference>
<dbReference type="GO" id="GO:0008233">
    <property type="term" value="F:peptidase activity"/>
    <property type="evidence" value="ECO:0007669"/>
    <property type="project" value="TreeGrafter"/>
</dbReference>